<dbReference type="RefSeq" id="WP_151971780.1">
    <property type="nucleotide sequence ID" value="NZ_AP019860.1"/>
</dbReference>
<evidence type="ECO:0000256" key="8">
    <source>
        <dbReference type="NCBIfam" id="TIGR00188"/>
    </source>
</evidence>
<evidence type="ECO:0000313" key="9">
    <source>
        <dbReference type="EMBL" id="BBM87778.1"/>
    </source>
</evidence>
<evidence type="ECO:0000256" key="4">
    <source>
        <dbReference type="ARBA" id="ARBA00022759"/>
    </source>
</evidence>
<dbReference type="GO" id="GO:0000049">
    <property type="term" value="F:tRNA binding"/>
    <property type="evidence" value="ECO:0007669"/>
    <property type="project" value="UniProtKB-UniRule"/>
</dbReference>
<dbReference type="AlphaFoldDB" id="A0A5S9ITC3"/>
<dbReference type="GO" id="GO:0001682">
    <property type="term" value="P:tRNA 5'-leader removal"/>
    <property type="evidence" value="ECO:0007669"/>
    <property type="project" value="UniProtKB-UniRule"/>
</dbReference>
<dbReference type="HAMAP" id="MF_00227">
    <property type="entry name" value="RNase_P"/>
    <property type="match status" value="1"/>
</dbReference>
<evidence type="ECO:0000256" key="5">
    <source>
        <dbReference type="ARBA" id="ARBA00022801"/>
    </source>
</evidence>
<comment type="subunit">
    <text evidence="7">Consists of a catalytic RNA component (M1 or rnpB) and a protein subunit.</text>
</comment>
<keyword evidence="10" id="KW-1185">Reference proteome</keyword>
<organism evidence="9 10">
    <name type="scientific">Uabimicrobium amorphum</name>
    <dbReference type="NCBI Taxonomy" id="2596890"/>
    <lineage>
        <taxon>Bacteria</taxon>
        <taxon>Pseudomonadati</taxon>
        <taxon>Planctomycetota</taxon>
        <taxon>Candidatus Uabimicrobiia</taxon>
        <taxon>Candidatus Uabimicrobiales</taxon>
        <taxon>Candidatus Uabimicrobiaceae</taxon>
        <taxon>Candidatus Uabimicrobium</taxon>
    </lineage>
</organism>
<comment type="similarity">
    <text evidence="7">Belongs to the RnpA family.</text>
</comment>
<dbReference type="SUPFAM" id="SSF54211">
    <property type="entry name" value="Ribosomal protein S5 domain 2-like"/>
    <property type="match status" value="1"/>
</dbReference>
<evidence type="ECO:0000256" key="1">
    <source>
        <dbReference type="ARBA" id="ARBA00002663"/>
    </source>
</evidence>
<keyword evidence="6 7" id="KW-0694">RNA-binding</keyword>
<dbReference type="Gene3D" id="3.30.230.10">
    <property type="match status" value="1"/>
</dbReference>
<dbReference type="GO" id="GO:0042781">
    <property type="term" value="F:3'-tRNA processing endoribonuclease activity"/>
    <property type="evidence" value="ECO:0007669"/>
    <property type="project" value="TreeGrafter"/>
</dbReference>
<protein>
    <recommendedName>
        <fullName evidence="7 8">Ribonuclease P protein component</fullName>
        <shortName evidence="7">RNase P protein</shortName>
        <shortName evidence="7">RNaseP protein</shortName>
        <ecNumber evidence="7 8">3.1.26.5</ecNumber>
    </recommendedName>
    <alternativeName>
        <fullName evidence="7">Protein C5</fullName>
    </alternativeName>
</protein>
<evidence type="ECO:0000256" key="3">
    <source>
        <dbReference type="ARBA" id="ARBA00022722"/>
    </source>
</evidence>
<evidence type="ECO:0000256" key="6">
    <source>
        <dbReference type="ARBA" id="ARBA00022884"/>
    </source>
</evidence>
<dbReference type="Pfam" id="PF00825">
    <property type="entry name" value="Ribonuclease_P"/>
    <property type="match status" value="1"/>
</dbReference>
<evidence type="ECO:0000256" key="2">
    <source>
        <dbReference type="ARBA" id="ARBA00022694"/>
    </source>
</evidence>
<dbReference type="EMBL" id="AP019860">
    <property type="protein sequence ID" value="BBM87778.1"/>
    <property type="molecule type" value="Genomic_DNA"/>
</dbReference>
<keyword evidence="4 7" id="KW-0255">Endonuclease</keyword>
<dbReference type="GO" id="GO:0004526">
    <property type="term" value="F:ribonuclease P activity"/>
    <property type="evidence" value="ECO:0007669"/>
    <property type="project" value="UniProtKB-UniRule"/>
</dbReference>
<accession>A0A5S9ITC3</accession>
<dbReference type="PANTHER" id="PTHR33992:SF1">
    <property type="entry name" value="RIBONUCLEASE P PROTEIN COMPONENT"/>
    <property type="match status" value="1"/>
</dbReference>
<dbReference type="InterPro" id="IPR014721">
    <property type="entry name" value="Ribsml_uS5_D2-typ_fold_subgr"/>
</dbReference>
<reference evidence="9 10" key="1">
    <citation type="submission" date="2019-08" db="EMBL/GenBank/DDBJ databases">
        <title>Complete genome sequence of Candidatus Uab amorphum.</title>
        <authorList>
            <person name="Shiratori T."/>
            <person name="Suzuki S."/>
            <person name="Kakizawa Y."/>
            <person name="Ishida K."/>
        </authorList>
    </citation>
    <scope>NUCLEOTIDE SEQUENCE [LARGE SCALE GENOMIC DNA]</scope>
    <source>
        <strain evidence="9 10">SRT547</strain>
    </source>
</reference>
<dbReference type="OrthoDB" id="9810867at2"/>
<gene>
    <name evidence="7" type="primary">rnpA</name>
    <name evidence="9" type="ORF">UABAM_06193</name>
</gene>
<keyword evidence="3 7" id="KW-0540">Nuclease</keyword>
<dbReference type="InterPro" id="IPR020568">
    <property type="entry name" value="Ribosomal_Su5_D2-typ_SF"/>
</dbReference>
<dbReference type="Proteomes" id="UP000326354">
    <property type="component" value="Chromosome"/>
</dbReference>
<dbReference type="InterPro" id="IPR000100">
    <property type="entry name" value="RNase_P"/>
</dbReference>
<name>A0A5S9ITC3_UABAM</name>
<comment type="function">
    <text evidence="1 7">RNaseP catalyzes the removal of the 5'-leader sequence from pre-tRNA to produce the mature 5'-terminus. It can also cleave other RNA substrates such as 4.5S RNA. The protein component plays an auxiliary but essential role in vivo by binding to the 5'-leader sequence and broadening the substrate specificity of the ribozyme.</text>
</comment>
<dbReference type="EC" id="3.1.26.5" evidence="7 8"/>
<dbReference type="KEGG" id="uam:UABAM_06193"/>
<dbReference type="InterPro" id="IPR020539">
    <property type="entry name" value="RNase_P_CS"/>
</dbReference>
<keyword evidence="2 7" id="KW-0819">tRNA processing</keyword>
<comment type="catalytic activity">
    <reaction evidence="7">
        <text>Endonucleolytic cleavage of RNA, removing 5'-extranucleotides from tRNA precursor.</text>
        <dbReference type="EC" id="3.1.26.5"/>
    </reaction>
</comment>
<evidence type="ECO:0000256" key="7">
    <source>
        <dbReference type="HAMAP-Rule" id="MF_00227"/>
    </source>
</evidence>
<dbReference type="PROSITE" id="PS00648">
    <property type="entry name" value="RIBONUCLEASE_P"/>
    <property type="match status" value="1"/>
</dbReference>
<dbReference type="PANTHER" id="PTHR33992">
    <property type="entry name" value="RIBONUCLEASE P PROTEIN COMPONENT"/>
    <property type="match status" value="1"/>
</dbReference>
<keyword evidence="5 7" id="KW-0378">Hydrolase</keyword>
<evidence type="ECO:0000313" key="10">
    <source>
        <dbReference type="Proteomes" id="UP000326354"/>
    </source>
</evidence>
<proteinExistence type="inferred from homology"/>
<dbReference type="NCBIfam" id="TIGR00188">
    <property type="entry name" value="rnpA"/>
    <property type="match status" value="1"/>
</dbReference>
<dbReference type="GO" id="GO:0030677">
    <property type="term" value="C:ribonuclease P complex"/>
    <property type="evidence" value="ECO:0007669"/>
    <property type="project" value="TreeGrafter"/>
</dbReference>
<sequence length="120" mass="14251">MVDKSFPQQSRLRAKSEFSAVFAAKKSHAARFLRCYYRKNSLSTARLGIVVSRKYGKAYERNRFKRIIRETFRLYKNRGVSMDIVVLPNRRNKSLKYEDLAKDMFKLLEKSYRQLGDKKS</sequence>